<protein>
    <submittedName>
        <fullName evidence="1">Uncharacterized protein</fullName>
    </submittedName>
</protein>
<evidence type="ECO:0000313" key="2">
    <source>
        <dbReference type="Proteomes" id="UP001153332"/>
    </source>
</evidence>
<reference evidence="1" key="1">
    <citation type="submission" date="2022-12" db="EMBL/GenBank/DDBJ databases">
        <title>Genome Sequence of Lasiodiplodia mahajangana.</title>
        <authorList>
            <person name="Buettner E."/>
        </authorList>
    </citation>
    <scope>NUCLEOTIDE SEQUENCE</scope>
    <source>
        <strain evidence="1">VT137</strain>
    </source>
</reference>
<accession>A0ACC2K1B1</accession>
<dbReference type="EMBL" id="JAPUUL010000029">
    <property type="protein sequence ID" value="KAJ8133242.1"/>
    <property type="molecule type" value="Genomic_DNA"/>
</dbReference>
<evidence type="ECO:0000313" key="1">
    <source>
        <dbReference type="EMBL" id="KAJ8133242.1"/>
    </source>
</evidence>
<dbReference type="Proteomes" id="UP001153332">
    <property type="component" value="Unassembled WGS sequence"/>
</dbReference>
<name>A0ACC2K1B1_9PEZI</name>
<comment type="caution">
    <text evidence="1">The sequence shown here is derived from an EMBL/GenBank/DDBJ whole genome shotgun (WGS) entry which is preliminary data.</text>
</comment>
<sequence length="670" mass="74856">MDAAPSSGVKKTRGKYTSKACVRALNLVRDVHGAARQETPSALSPNLATSPGTGGNIDRSAIEARMKNMESMIRTLVELIPQGSARANHELPQLDEESGFQGDTAFRAPVNAFNLQLASLREQLGHPTSLSSSNQRMEDAHTHRDSMSTVTNQSTDALKTMRLGGKSLSFPSEVQYARYLDFIFKDINASHPCLNEMDFRSRSKRLVSTHMLEPSDACFLATNYILFACTDILTDVSLIQNQNRLPGWQWYLAADDIMCHRKLSGRDGLDLIQLLIFEALYLTYSEKLNAAYNVSGLACRVCFQFGLHQQKLWGADCSPFSQHMRQRLFWTVYFADRRISSSCGRPYGIRDGDIDVDEPQWIDDEALHPDNPIPILDPDKSFIAYLSCMIAWSKFAGEVWDQAFSATAPDGDELGEKVAVLDARIKYWMDTKFREMPLLPTQDLPKKLQLEQQSMVVTRMNHLRLLLRRRTMISLSYSGSDGRLCGELAMDIVKEMQTHMTVTKIASAFRLYISTALGGAVLILATLLARDLKTIDLQIYRPSYTDSYRQGISMLRELAVYLISANNILRNLKDVVGVVDLILEKEDQASQTGDLSNIMPENMDDVFSYGFIDSDLNLVTGTLSDSCEAPANVSSETFSGVDSNSTLLAPWSISWNELAAQNGRSDSTWD</sequence>
<organism evidence="1 2">
    <name type="scientific">Lasiodiplodia mahajangana</name>
    <dbReference type="NCBI Taxonomy" id="1108764"/>
    <lineage>
        <taxon>Eukaryota</taxon>
        <taxon>Fungi</taxon>
        <taxon>Dikarya</taxon>
        <taxon>Ascomycota</taxon>
        <taxon>Pezizomycotina</taxon>
        <taxon>Dothideomycetes</taxon>
        <taxon>Dothideomycetes incertae sedis</taxon>
        <taxon>Botryosphaeriales</taxon>
        <taxon>Botryosphaeriaceae</taxon>
        <taxon>Lasiodiplodia</taxon>
    </lineage>
</organism>
<proteinExistence type="predicted"/>
<gene>
    <name evidence="1" type="ORF">O1611_g380</name>
</gene>
<keyword evidence="2" id="KW-1185">Reference proteome</keyword>